<name>A0AAQ3SI02_PASNO</name>
<dbReference type="Proteomes" id="UP001341281">
    <property type="component" value="Chromosome 01"/>
</dbReference>
<evidence type="ECO:0000313" key="2">
    <source>
        <dbReference type="Proteomes" id="UP001341281"/>
    </source>
</evidence>
<accession>A0AAQ3SI02</accession>
<organism evidence="1 2">
    <name type="scientific">Paspalum notatum var. saurae</name>
    <dbReference type="NCBI Taxonomy" id="547442"/>
    <lineage>
        <taxon>Eukaryota</taxon>
        <taxon>Viridiplantae</taxon>
        <taxon>Streptophyta</taxon>
        <taxon>Embryophyta</taxon>
        <taxon>Tracheophyta</taxon>
        <taxon>Spermatophyta</taxon>
        <taxon>Magnoliopsida</taxon>
        <taxon>Liliopsida</taxon>
        <taxon>Poales</taxon>
        <taxon>Poaceae</taxon>
        <taxon>PACMAD clade</taxon>
        <taxon>Panicoideae</taxon>
        <taxon>Andropogonodae</taxon>
        <taxon>Paspaleae</taxon>
        <taxon>Paspalinae</taxon>
        <taxon>Paspalum</taxon>
    </lineage>
</organism>
<proteinExistence type="predicted"/>
<evidence type="ECO:0000313" key="1">
    <source>
        <dbReference type="EMBL" id="WVZ54001.1"/>
    </source>
</evidence>
<keyword evidence="2" id="KW-1185">Reference proteome</keyword>
<sequence length="126" mass="13438">MLGDDRSCFVSVPGGSLAQNSKASINSDMETTILYELLGVQGLLDHLCSCFCCGVVKSVHCPIYFHYKNTNGTLVLAYLCLQVARSPTSAAKRAYRTSWGIDEVSGAPASALQEDKAAQCAYGGHL</sequence>
<dbReference type="AlphaFoldDB" id="A0AAQ3SI02"/>
<gene>
    <name evidence="1" type="ORF">U9M48_004876</name>
</gene>
<protein>
    <submittedName>
        <fullName evidence="1">Uncharacterized protein</fullName>
    </submittedName>
</protein>
<reference evidence="1 2" key="1">
    <citation type="submission" date="2024-02" db="EMBL/GenBank/DDBJ databases">
        <title>High-quality chromosome-scale genome assembly of Pensacola bahiagrass (Paspalum notatum Flugge var. saurae).</title>
        <authorList>
            <person name="Vega J.M."/>
            <person name="Podio M."/>
            <person name="Orjuela J."/>
            <person name="Siena L.A."/>
            <person name="Pessino S.C."/>
            <person name="Combes M.C."/>
            <person name="Mariac C."/>
            <person name="Albertini E."/>
            <person name="Pupilli F."/>
            <person name="Ortiz J.P.A."/>
            <person name="Leblanc O."/>
        </authorList>
    </citation>
    <scope>NUCLEOTIDE SEQUENCE [LARGE SCALE GENOMIC DNA]</scope>
    <source>
        <strain evidence="1">R1</strain>
        <tissue evidence="1">Leaf</tissue>
    </source>
</reference>
<dbReference type="EMBL" id="CP144745">
    <property type="protein sequence ID" value="WVZ54001.1"/>
    <property type="molecule type" value="Genomic_DNA"/>
</dbReference>